<name>A0A316DTE8_9FLAO</name>
<protein>
    <submittedName>
        <fullName evidence="4">Glyoxylase-like metal-dependent hydrolase (Beta-lactamase superfamily II)</fullName>
    </submittedName>
</protein>
<dbReference type="Pfam" id="PF00753">
    <property type="entry name" value="Lactamase_B"/>
    <property type="match status" value="1"/>
</dbReference>
<feature type="signal peptide" evidence="2">
    <location>
        <begin position="1"/>
        <end position="22"/>
    </location>
</feature>
<sequence>MKYLKTLSLTIFIILNSSCTEAKTKKETNKTTQTESKTTKHSDFIQQKITDNLYILKNPNYNTNVGVYIGEKEILLVDPMTGNNNQEQLLNAIKQLSEKPVTYVINTHHHMDHSGANTFFKDLGATIISQENTKYTNATYDVTFKDTYTLNLGNETIELYHTVAHTFDDVLVHFKSNNVVFMGDTYMTNSFPHFYYGGGSKGHLSIIDKALALGDATTAIVPAHGNLNITKNELTTYRESSVKWMSRIKQLHSEGKNSDAIADDAQIQQLSMVFNDGKDVSKQNIQRTIDKTIAVDFVDTIELNANALKNYEGIYQYENGQVDEIILQNGTLILRSEGNYMYEIVPILETKFHIKGQFPNKYLTFDATNTQFVFFNGKERLTAKRK</sequence>
<keyword evidence="2" id="KW-0732">Signal</keyword>
<gene>
    <name evidence="4" type="ORF">LX78_01213</name>
</gene>
<dbReference type="OrthoDB" id="9769598at2"/>
<dbReference type="PANTHER" id="PTHR42951:SF4">
    <property type="entry name" value="ACYL-COENZYME A THIOESTERASE MBLAC2"/>
    <property type="match status" value="1"/>
</dbReference>
<accession>A0A316DTE8</accession>
<dbReference type="InterPro" id="IPR050855">
    <property type="entry name" value="NDM-1-like"/>
</dbReference>
<dbReference type="Proteomes" id="UP000245430">
    <property type="component" value="Unassembled WGS sequence"/>
</dbReference>
<feature type="domain" description="Metallo-beta-lactamase" evidence="3">
    <location>
        <begin position="62"/>
        <end position="224"/>
    </location>
</feature>
<organism evidence="4 5">
    <name type="scientific">Xanthomarina spongicola</name>
    <dbReference type="NCBI Taxonomy" id="570520"/>
    <lineage>
        <taxon>Bacteria</taxon>
        <taxon>Pseudomonadati</taxon>
        <taxon>Bacteroidota</taxon>
        <taxon>Flavobacteriia</taxon>
        <taxon>Flavobacteriales</taxon>
        <taxon>Flavobacteriaceae</taxon>
        <taxon>Xanthomarina</taxon>
    </lineage>
</organism>
<evidence type="ECO:0000259" key="3">
    <source>
        <dbReference type="SMART" id="SM00849"/>
    </source>
</evidence>
<dbReference type="EMBL" id="QGGP01000002">
    <property type="protein sequence ID" value="PWK19863.1"/>
    <property type="molecule type" value="Genomic_DNA"/>
</dbReference>
<dbReference type="PANTHER" id="PTHR42951">
    <property type="entry name" value="METALLO-BETA-LACTAMASE DOMAIN-CONTAINING"/>
    <property type="match status" value="1"/>
</dbReference>
<proteinExistence type="inferred from homology"/>
<comment type="similarity">
    <text evidence="1">Belongs to the metallo-beta-lactamase superfamily. Class-B beta-lactamase family.</text>
</comment>
<dbReference type="SMART" id="SM00849">
    <property type="entry name" value="Lactamase_B"/>
    <property type="match status" value="1"/>
</dbReference>
<feature type="chain" id="PRO_5016377207" evidence="2">
    <location>
        <begin position="23"/>
        <end position="386"/>
    </location>
</feature>
<dbReference type="AlphaFoldDB" id="A0A316DTE8"/>
<comment type="caution">
    <text evidence="4">The sequence shown here is derived from an EMBL/GenBank/DDBJ whole genome shotgun (WGS) entry which is preliminary data.</text>
</comment>
<dbReference type="SUPFAM" id="SSF56281">
    <property type="entry name" value="Metallo-hydrolase/oxidoreductase"/>
    <property type="match status" value="1"/>
</dbReference>
<keyword evidence="4" id="KW-0378">Hydrolase</keyword>
<dbReference type="InterPro" id="IPR001279">
    <property type="entry name" value="Metallo-B-lactamas"/>
</dbReference>
<dbReference type="CDD" id="cd16282">
    <property type="entry name" value="metallo-hydrolase-like_MBL-fold"/>
    <property type="match status" value="1"/>
</dbReference>
<evidence type="ECO:0000313" key="4">
    <source>
        <dbReference type="EMBL" id="PWK19863.1"/>
    </source>
</evidence>
<dbReference type="GO" id="GO:0016787">
    <property type="term" value="F:hydrolase activity"/>
    <property type="evidence" value="ECO:0007669"/>
    <property type="project" value="UniProtKB-KW"/>
</dbReference>
<keyword evidence="5" id="KW-1185">Reference proteome</keyword>
<evidence type="ECO:0000313" key="5">
    <source>
        <dbReference type="Proteomes" id="UP000245430"/>
    </source>
</evidence>
<dbReference type="RefSeq" id="WP_109681735.1">
    <property type="nucleotide sequence ID" value="NZ_QGGP01000002.1"/>
</dbReference>
<dbReference type="GO" id="GO:0017001">
    <property type="term" value="P:antibiotic catabolic process"/>
    <property type="evidence" value="ECO:0007669"/>
    <property type="project" value="UniProtKB-ARBA"/>
</dbReference>
<dbReference type="Gene3D" id="3.60.15.10">
    <property type="entry name" value="Ribonuclease Z/Hydroxyacylglutathione hydrolase-like"/>
    <property type="match status" value="1"/>
</dbReference>
<evidence type="ECO:0000256" key="2">
    <source>
        <dbReference type="SAM" id="SignalP"/>
    </source>
</evidence>
<reference evidence="4 5" key="1">
    <citation type="submission" date="2018-05" db="EMBL/GenBank/DDBJ databases">
        <title>Genomic Encyclopedia of Archaeal and Bacterial Type Strains, Phase II (KMG-II): from individual species to whole genera.</title>
        <authorList>
            <person name="Goeker M."/>
        </authorList>
    </citation>
    <scope>NUCLEOTIDE SEQUENCE [LARGE SCALE GENOMIC DNA]</scope>
    <source>
        <strain evidence="4 5">DSM 22637</strain>
    </source>
</reference>
<dbReference type="InterPro" id="IPR036866">
    <property type="entry name" value="RibonucZ/Hydroxyglut_hydro"/>
</dbReference>
<evidence type="ECO:0000256" key="1">
    <source>
        <dbReference type="ARBA" id="ARBA00005250"/>
    </source>
</evidence>